<evidence type="ECO:0000313" key="1">
    <source>
        <dbReference type="EMBL" id="ABC31132.1"/>
    </source>
</evidence>
<name>Q2SDZ2_HAHCH</name>
<organism evidence="1 2">
    <name type="scientific">Hahella chejuensis (strain KCTC 2396)</name>
    <dbReference type="NCBI Taxonomy" id="349521"/>
    <lineage>
        <taxon>Bacteria</taxon>
        <taxon>Pseudomonadati</taxon>
        <taxon>Pseudomonadota</taxon>
        <taxon>Gammaproteobacteria</taxon>
        <taxon>Oceanospirillales</taxon>
        <taxon>Hahellaceae</taxon>
        <taxon>Hahella</taxon>
    </lineage>
</organism>
<gene>
    <name evidence="1" type="ordered locus">HCH_04428</name>
</gene>
<sequence>MARGDILCSATAENIKGFNDDNVFSKEAVLDGVQGTQDGHVKLHSEAGYEFWLVSAATVNSNGKTQRSFYTELHLPTGLIVRSPSALNSDEKQARIELITYPQNSYLYDSMLLFKCKQY</sequence>
<dbReference type="HOGENOM" id="CLU_2058069_0_0_6"/>
<dbReference type="AlphaFoldDB" id="Q2SDZ2"/>
<dbReference type="EMBL" id="CP000155">
    <property type="protein sequence ID" value="ABC31132.1"/>
    <property type="molecule type" value="Genomic_DNA"/>
</dbReference>
<accession>Q2SDZ2</accession>
<dbReference type="KEGG" id="hch:HCH_04428"/>
<keyword evidence="2" id="KW-1185">Reference proteome</keyword>
<dbReference type="STRING" id="349521.HCH_04428"/>
<evidence type="ECO:0000313" key="2">
    <source>
        <dbReference type="Proteomes" id="UP000000238"/>
    </source>
</evidence>
<reference evidence="1 2" key="1">
    <citation type="journal article" date="2005" name="Nucleic Acids Res.">
        <title>Genomic blueprint of Hahella chejuensis, a marine microbe producing an algicidal agent.</title>
        <authorList>
            <person name="Jeong H."/>
            <person name="Yim J.H."/>
            <person name="Lee C."/>
            <person name="Choi S.-H."/>
            <person name="Park Y.K."/>
            <person name="Yoon S.H."/>
            <person name="Hur C.-G."/>
            <person name="Kang H.-Y."/>
            <person name="Kim D."/>
            <person name="Lee H.H."/>
            <person name="Park K.H."/>
            <person name="Park S.-H."/>
            <person name="Park H.-S."/>
            <person name="Lee H.K."/>
            <person name="Oh T.K."/>
            <person name="Kim J.F."/>
        </authorList>
    </citation>
    <scope>NUCLEOTIDE SEQUENCE [LARGE SCALE GENOMIC DNA]</scope>
    <source>
        <strain evidence="1 2">KCTC 2396</strain>
    </source>
</reference>
<dbReference type="Proteomes" id="UP000000238">
    <property type="component" value="Chromosome"/>
</dbReference>
<proteinExistence type="predicted"/>
<protein>
    <submittedName>
        <fullName evidence="1">Uncharacterized protein</fullName>
    </submittedName>
</protein>